<keyword evidence="4 9" id="KW-0812">Transmembrane</keyword>
<organism evidence="10 11">
    <name type="scientific">Pseudidiomarina taiwanensis</name>
    <dbReference type="NCBI Taxonomy" id="337250"/>
    <lineage>
        <taxon>Bacteria</taxon>
        <taxon>Pseudomonadati</taxon>
        <taxon>Pseudomonadota</taxon>
        <taxon>Gammaproteobacteria</taxon>
        <taxon>Alteromonadales</taxon>
        <taxon>Idiomarinaceae</taxon>
        <taxon>Pseudidiomarina</taxon>
    </lineage>
</organism>
<keyword evidence="5 8" id="KW-0133">Cell shape</keyword>
<evidence type="ECO:0000256" key="7">
    <source>
        <dbReference type="ARBA" id="ARBA00023136"/>
    </source>
</evidence>
<sequence length="161" mass="18562">MMMVKAGLIPLLISYVIALVFTVMPMPALLEPWRPDWVSLVLIYWLMAIPHRVGVGTVLIVGLLTDILLGSTFGVYASALLLISYPVLRHYQRIRHYALVQQALVVAILIFFKRVIVYEIEHVLNDAVFSVPYLYPVVSSALIWPWVFLALRRYRRHNHIH</sequence>
<evidence type="ECO:0000256" key="2">
    <source>
        <dbReference type="ARBA" id="ARBA00007776"/>
    </source>
</evidence>
<proteinExistence type="inferred from homology"/>
<evidence type="ECO:0000313" key="10">
    <source>
        <dbReference type="EMBL" id="RUO78580.1"/>
    </source>
</evidence>
<dbReference type="InterPro" id="IPR026034">
    <property type="entry name" value="MreD_proteobac"/>
</dbReference>
<evidence type="ECO:0000256" key="8">
    <source>
        <dbReference type="PIRNR" id="PIRNR018472"/>
    </source>
</evidence>
<dbReference type="OrthoDB" id="6647425at2"/>
<feature type="transmembrane region" description="Helical" evidence="9">
    <location>
        <begin position="132"/>
        <end position="151"/>
    </location>
</feature>
<dbReference type="GO" id="GO:0005886">
    <property type="term" value="C:plasma membrane"/>
    <property type="evidence" value="ECO:0007669"/>
    <property type="project" value="UniProtKB-SubCell"/>
</dbReference>
<keyword evidence="3 8" id="KW-1003">Cell membrane</keyword>
<dbReference type="EMBL" id="PIQG01000002">
    <property type="protein sequence ID" value="RUO78580.1"/>
    <property type="molecule type" value="Genomic_DNA"/>
</dbReference>
<dbReference type="Proteomes" id="UP000288279">
    <property type="component" value="Unassembled WGS sequence"/>
</dbReference>
<protein>
    <recommendedName>
        <fullName evidence="8">Rod shape-determining protein MreD</fullName>
    </recommendedName>
</protein>
<evidence type="ECO:0000256" key="9">
    <source>
        <dbReference type="SAM" id="Phobius"/>
    </source>
</evidence>
<comment type="function">
    <text evidence="8">Involved in formation of the rod shape of the cell. May also contribute to regulation of formation of penicillin-binding proteins.</text>
</comment>
<evidence type="ECO:0000256" key="5">
    <source>
        <dbReference type="ARBA" id="ARBA00022960"/>
    </source>
</evidence>
<keyword evidence="7 8" id="KW-0472">Membrane</keyword>
<evidence type="ECO:0000313" key="11">
    <source>
        <dbReference type="Proteomes" id="UP000288279"/>
    </source>
</evidence>
<dbReference type="PANTHER" id="PTHR37484:SF1">
    <property type="entry name" value="ROD SHAPE-DETERMINING PROTEIN MRED"/>
    <property type="match status" value="1"/>
</dbReference>
<dbReference type="GO" id="GO:0008360">
    <property type="term" value="P:regulation of cell shape"/>
    <property type="evidence" value="ECO:0007669"/>
    <property type="project" value="UniProtKB-UniRule"/>
</dbReference>
<feature type="transmembrane region" description="Helical" evidence="9">
    <location>
        <begin position="67"/>
        <end position="87"/>
    </location>
</feature>
<accession>A0A432ZL71</accession>
<feature type="transmembrane region" description="Helical" evidence="9">
    <location>
        <begin position="94"/>
        <end position="112"/>
    </location>
</feature>
<comment type="similarity">
    <text evidence="2 8">Belongs to the MreD family.</text>
</comment>
<dbReference type="Pfam" id="PF04093">
    <property type="entry name" value="MreD"/>
    <property type="match status" value="1"/>
</dbReference>
<evidence type="ECO:0000256" key="3">
    <source>
        <dbReference type="ARBA" id="ARBA00022475"/>
    </source>
</evidence>
<keyword evidence="6 9" id="KW-1133">Transmembrane helix</keyword>
<reference evidence="10 11" key="1">
    <citation type="journal article" date="2011" name="Front. Microbiol.">
        <title>Genomic signatures of strain selection and enhancement in Bacillus atrophaeus var. globigii, a historical biowarfare simulant.</title>
        <authorList>
            <person name="Gibbons H.S."/>
            <person name="Broomall S.M."/>
            <person name="McNew L.A."/>
            <person name="Daligault H."/>
            <person name="Chapman C."/>
            <person name="Bruce D."/>
            <person name="Karavis M."/>
            <person name="Krepps M."/>
            <person name="McGregor P.A."/>
            <person name="Hong C."/>
            <person name="Park K.H."/>
            <person name="Akmal A."/>
            <person name="Feldman A."/>
            <person name="Lin J.S."/>
            <person name="Chang W.E."/>
            <person name="Higgs B.W."/>
            <person name="Demirev P."/>
            <person name="Lindquist J."/>
            <person name="Liem A."/>
            <person name="Fochler E."/>
            <person name="Read T.D."/>
            <person name="Tapia R."/>
            <person name="Johnson S."/>
            <person name="Bishop-Lilly K.A."/>
            <person name="Detter C."/>
            <person name="Han C."/>
            <person name="Sozhamannan S."/>
            <person name="Rosenzweig C.N."/>
            <person name="Skowronski E.W."/>
        </authorList>
    </citation>
    <scope>NUCLEOTIDE SEQUENCE [LARGE SCALE GENOMIC DNA]</scope>
    <source>
        <strain evidence="10 11">PIT1</strain>
    </source>
</reference>
<dbReference type="InterPro" id="IPR007227">
    <property type="entry name" value="Cell_shape_determining_MreD"/>
</dbReference>
<dbReference type="PANTHER" id="PTHR37484">
    <property type="entry name" value="ROD SHAPE-DETERMINING PROTEIN MRED"/>
    <property type="match status" value="1"/>
</dbReference>
<gene>
    <name evidence="10" type="primary">mreD</name>
    <name evidence="10" type="ORF">CWI83_06040</name>
</gene>
<name>A0A432ZL71_9GAMM</name>
<evidence type="ECO:0000256" key="6">
    <source>
        <dbReference type="ARBA" id="ARBA00022989"/>
    </source>
</evidence>
<evidence type="ECO:0000256" key="4">
    <source>
        <dbReference type="ARBA" id="ARBA00022692"/>
    </source>
</evidence>
<keyword evidence="11" id="KW-1185">Reference proteome</keyword>
<dbReference type="AlphaFoldDB" id="A0A432ZL71"/>
<dbReference type="NCBIfam" id="TIGR03426">
    <property type="entry name" value="shape_MreD"/>
    <property type="match status" value="1"/>
</dbReference>
<comment type="caution">
    <text evidence="10">The sequence shown here is derived from an EMBL/GenBank/DDBJ whole genome shotgun (WGS) entry which is preliminary data.</text>
</comment>
<keyword evidence="8" id="KW-0997">Cell inner membrane</keyword>
<evidence type="ECO:0000256" key="1">
    <source>
        <dbReference type="ARBA" id="ARBA00004651"/>
    </source>
</evidence>
<dbReference type="PIRSF" id="PIRSF018472">
    <property type="entry name" value="MreD_proteobac"/>
    <property type="match status" value="1"/>
</dbReference>
<feature type="transmembrane region" description="Helical" evidence="9">
    <location>
        <begin position="6"/>
        <end position="30"/>
    </location>
</feature>
<comment type="subcellular location">
    <subcellularLocation>
        <location evidence="8">Cell inner membrane</location>
    </subcellularLocation>
    <subcellularLocation>
        <location evidence="1">Cell membrane</location>
        <topology evidence="1">Multi-pass membrane protein</topology>
    </subcellularLocation>
</comment>